<protein>
    <recommendedName>
        <fullName evidence="2">NERD domain-containing protein</fullName>
    </recommendedName>
</protein>
<dbReference type="EMBL" id="LAZR01014032">
    <property type="protein sequence ID" value="KKM19262.1"/>
    <property type="molecule type" value="Genomic_DNA"/>
</dbReference>
<evidence type="ECO:0008006" key="2">
    <source>
        <dbReference type="Google" id="ProtNLM"/>
    </source>
</evidence>
<accession>A0A0F9HVR8</accession>
<comment type="caution">
    <text evidence="1">The sequence shown here is derived from an EMBL/GenBank/DDBJ whole genome shotgun (WGS) entry which is preliminary data.</text>
</comment>
<reference evidence="1" key="1">
    <citation type="journal article" date="2015" name="Nature">
        <title>Complex archaea that bridge the gap between prokaryotes and eukaryotes.</title>
        <authorList>
            <person name="Spang A."/>
            <person name="Saw J.H."/>
            <person name="Jorgensen S.L."/>
            <person name="Zaremba-Niedzwiedzka K."/>
            <person name="Martijn J."/>
            <person name="Lind A.E."/>
            <person name="van Eijk R."/>
            <person name="Schleper C."/>
            <person name="Guy L."/>
            <person name="Ettema T.J."/>
        </authorList>
    </citation>
    <scope>NUCLEOTIDE SEQUENCE</scope>
</reference>
<proteinExistence type="predicted"/>
<gene>
    <name evidence="1" type="ORF">LCGC14_1657400</name>
</gene>
<sequence length="141" mass="16891">MELLNLKNKKNDTFEIDILGYDEKNIYIAECKSFHPHPFYMLKENRGRRKLNLKRFTSQFSEKIKPWLINGLNNKPLNGYITIQCYQQDIRTKKGNSFQFSLPERFMNISPKKIIGLYITQLNEIFPDIQSVHQLYYKDVH</sequence>
<organism evidence="1">
    <name type="scientific">marine sediment metagenome</name>
    <dbReference type="NCBI Taxonomy" id="412755"/>
    <lineage>
        <taxon>unclassified sequences</taxon>
        <taxon>metagenomes</taxon>
        <taxon>ecological metagenomes</taxon>
    </lineage>
</organism>
<name>A0A0F9HVR8_9ZZZZ</name>
<dbReference type="AlphaFoldDB" id="A0A0F9HVR8"/>
<evidence type="ECO:0000313" key="1">
    <source>
        <dbReference type="EMBL" id="KKM19262.1"/>
    </source>
</evidence>